<evidence type="ECO:0000313" key="5">
    <source>
        <dbReference type="EMBL" id="KAK2563198.1"/>
    </source>
</evidence>
<dbReference type="PANTHER" id="PTHR24046">
    <property type="entry name" value="SIGNAL PEPTIDE, CUB AND EGF-LIKE DOMAIN-CONTAINING"/>
    <property type="match status" value="1"/>
</dbReference>
<comment type="caution">
    <text evidence="5">The sequence shown here is derived from an EMBL/GenBank/DDBJ whole genome shotgun (WGS) entry which is preliminary data.</text>
</comment>
<dbReference type="InterPro" id="IPR052071">
    <property type="entry name" value="SCUB_EGF-like_domain"/>
</dbReference>
<sequence>MMSFRIFSLALLLFAKGQGFFRSRKFRFNLKKCTIKYCSGTQWKDNWHPGVLQGKCVKQTRVSQGLYSSKTVVLPKCPSTISCPSEKQSRTMCSCKNAYYCPFHSWTSWTGNVAQGTCGRQSRYRDFNQHTKYDIRQSNCNGISSSCGSRQYNYRDWCSCRYARCTLSSWSSWSDLSSPVDPSHCASQSRTRSYSLTWLYTERRSNCNGVAPQSCPSNIRETREKVVTCPPLANPSHGSWHRDDCKANRQSCRSVCLLQCDIVNGFQLDGSDRRECLANGQWSTPWSSHCKDVRPPTITCPQSISTATDPGKPTKTISIPAASAVDNSGQQPTITNNAGAQTVPCTYFEAPAYGVRSCNKNTSDSNGVLYEMVCVIQCTQGYSFADPTAANTYLCQSDGTWQKLLFGGQFPQPVYPKSQRPWPDCAPEQNVNAAKKNFTFYTGSCSSNEQDALLRIRRNFLEAVRNSPLAKLALCDASYGQDCVVDNVRVYCGSNSRKRSVGDQRIITFDFIMKDNKASQDPKIEAPKVQKMMADLDVLATFVKNNFPADAHMPDLQVYAANSAAACPAGKVLMVIPGSGPVLERTMCVECPAGSYYNKDSQTCQKCQEGTYQNSTGQMNCIPCPQGTWTVGIHARNYTECFEICEPGEYTVVAESGVMNCLMCPIGTYQPNFRASKCEPCPAGKTTLEKASISLKDCH</sequence>
<dbReference type="Pfam" id="PF07699">
    <property type="entry name" value="Ephrin_rec_like"/>
    <property type="match status" value="2"/>
</dbReference>
<dbReference type="PROSITE" id="PS50923">
    <property type="entry name" value="SUSHI"/>
    <property type="match status" value="1"/>
</dbReference>
<dbReference type="GO" id="GO:0005615">
    <property type="term" value="C:extracellular space"/>
    <property type="evidence" value="ECO:0007669"/>
    <property type="project" value="TreeGrafter"/>
</dbReference>
<dbReference type="Gene3D" id="2.10.70.10">
    <property type="entry name" value="Complement Module, domain 1"/>
    <property type="match status" value="2"/>
</dbReference>
<accession>A0AAD9QKZ3</accession>
<keyword evidence="1" id="KW-1015">Disulfide bond</keyword>
<keyword evidence="3" id="KW-0732">Signal</keyword>
<feature type="signal peptide" evidence="3">
    <location>
        <begin position="1"/>
        <end position="19"/>
    </location>
</feature>
<dbReference type="EMBL" id="JARQWQ010000026">
    <property type="protein sequence ID" value="KAK2563198.1"/>
    <property type="molecule type" value="Genomic_DNA"/>
</dbReference>
<feature type="domain" description="Sushi" evidence="4">
    <location>
        <begin position="227"/>
        <end position="292"/>
    </location>
</feature>
<dbReference type="SUPFAM" id="SSF57535">
    <property type="entry name" value="Complement control module/SCR domain"/>
    <property type="match status" value="2"/>
</dbReference>
<dbReference type="AlphaFoldDB" id="A0AAD9QKZ3"/>
<name>A0AAD9QKZ3_ACRCE</name>
<gene>
    <name evidence="5" type="ORF">P5673_013550</name>
</gene>
<dbReference type="GO" id="GO:0009986">
    <property type="term" value="C:cell surface"/>
    <property type="evidence" value="ECO:0007669"/>
    <property type="project" value="TreeGrafter"/>
</dbReference>
<dbReference type="InterPro" id="IPR000436">
    <property type="entry name" value="Sushi_SCR_CCP_dom"/>
</dbReference>
<dbReference type="Pfam" id="PF00084">
    <property type="entry name" value="Sushi"/>
    <property type="match status" value="2"/>
</dbReference>
<dbReference type="FunFam" id="2.10.50.10:FF:000018">
    <property type="entry name" value="Sushi, von Willebrand factor type A, EGF and pentraxin domain-containing 1"/>
    <property type="match status" value="1"/>
</dbReference>
<dbReference type="SMART" id="SM01411">
    <property type="entry name" value="Ephrin_rec_like"/>
    <property type="match status" value="2"/>
</dbReference>
<proteinExistence type="predicted"/>
<feature type="chain" id="PRO_5042071566" evidence="3">
    <location>
        <begin position="20"/>
        <end position="699"/>
    </location>
</feature>
<evidence type="ECO:0000259" key="4">
    <source>
        <dbReference type="PROSITE" id="PS50923"/>
    </source>
</evidence>
<dbReference type="SUPFAM" id="SSF57184">
    <property type="entry name" value="Growth factor receptor domain"/>
    <property type="match status" value="1"/>
</dbReference>
<evidence type="ECO:0000256" key="1">
    <source>
        <dbReference type="ARBA" id="ARBA00023157"/>
    </source>
</evidence>
<protein>
    <submittedName>
        <fullName evidence="5">Sushi</fullName>
    </submittedName>
</protein>
<dbReference type="InterPro" id="IPR011641">
    <property type="entry name" value="Tyr-kin_ephrin_A/B_rcpt-like"/>
</dbReference>
<dbReference type="InterPro" id="IPR009030">
    <property type="entry name" value="Growth_fac_rcpt_cys_sf"/>
</dbReference>
<dbReference type="PANTHER" id="PTHR24046:SF5">
    <property type="entry name" value="EGF-LIKE DOMAIN-CONTAINING PROTEIN"/>
    <property type="match status" value="1"/>
</dbReference>
<evidence type="ECO:0000256" key="3">
    <source>
        <dbReference type="SAM" id="SignalP"/>
    </source>
</evidence>
<dbReference type="InterPro" id="IPR035976">
    <property type="entry name" value="Sushi/SCR/CCP_sf"/>
</dbReference>
<keyword evidence="2" id="KW-0768">Sushi</keyword>
<dbReference type="CDD" id="cd00033">
    <property type="entry name" value="CCP"/>
    <property type="match status" value="1"/>
</dbReference>
<reference evidence="5" key="2">
    <citation type="journal article" date="2023" name="Science">
        <title>Genomic signatures of disease resistance in endangered staghorn corals.</title>
        <authorList>
            <person name="Vollmer S.V."/>
            <person name="Selwyn J.D."/>
            <person name="Despard B.A."/>
            <person name="Roesel C.L."/>
        </authorList>
    </citation>
    <scope>NUCLEOTIDE SEQUENCE</scope>
    <source>
        <strain evidence="5">K2</strain>
    </source>
</reference>
<evidence type="ECO:0000313" key="6">
    <source>
        <dbReference type="Proteomes" id="UP001249851"/>
    </source>
</evidence>
<organism evidence="5 6">
    <name type="scientific">Acropora cervicornis</name>
    <name type="common">Staghorn coral</name>
    <dbReference type="NCBI Taxonomy" id="6130"/>
    <lineage>
        <taxon>Eukaryota</taxon>
        <taxon>Metazoa</taxon>
        <taxon>Cnidaria</taxon>
        <taxon>Anthozoa</taxon>
        <taxon>Hexacorallia</taxon>
        <taxon>Scleractinia</taxon>
        <taxon>Astrocoeniina</taxon>
        <taxon>Acroporidae</taxon>
        <taxon>Acropora</taxon>
    </lineage>
</organism>
<reference evidence="5" key="1">
    <citation type="journal article" date="2023" name="G3 (Bethesda)">
        <title>Whole genome assembly and annotation of the endangered Caribbean coral Acropora cervicornis.</title>
        <authorList>
            <person name="Selwyn J.D."/>
            <person name="Vollmer S.V."/>
        </authorList>
    </citation>
    <scope>NUCLEOTIDE SEQUENCE</scope>
    <source>
        <strain evidence="5">K2</strain>
    </source>
</reference>
<dbReference type="Proteomes" id="UP001249851">
    <property type="component" value="Unassembled WGS sequence"/>
</dbReference>
<keyword evidence="6" id="KW-1185">Reference proteome</keyword>
<dbReference type="Gene3D" id="2.10.50.10">
    <property type="entry name" value="Tumor Necrosis Factor Receptor, subunit A, domain 2"/>
    <property type="match status" value="2"/>
</dbReference>
<dbReference type="GO" id="GO:0007165">
    <property type="term" value="P:signal transduction"/>
    <property type="evidence" value="ECO:0007669"/>
    <property type="project" value="TreeGrafter"/>
</dbReference>
<evidence type="ECO:0000256" key="2">
    <source>
        <dbReference type="PROSITE-ProRule" id="PRU00302"/>
    </source>
</evidence>
<comment type="caution">
    <text evidence="2">Lacks conserved residue(s) required for the propagation of feature annotation.</text>
</comment>